<dbReference type="EMBL" id="PZJG01000031">
    <property type="protein sequence ID" value="RAK47655.1"/>
    <property type="molecule type" value="Genomic_DNA"/>
</dbReference>
<reference evidence="3 4" key="1">
    <citation type="journal article" date="2018" name="Front. Microbiol.">
        <title>Description and Comparative Genomics of Macrococcus caseolyticus subsp. hominis subsp. nov., Macrococcus goetzii sp. nov., Macrococcus epidermidis sp. nov., and Macrococcus bohemicus sp. nov., Novel Macrococci From Human Clinical Material With Virulence Potential and Suspected Uptake of Foreign DNA by Natural Transformation.</title>
        <authorList>
            <person name="Maslanova I."/>
            <person name="Wertheimer Z."/>
            <person name="Sedlacek I."/>
            <person name="Svec P."/>
            <person name="Indrakova A."/>
            <person name="Kovarovic V."/>
            <person name="Schumann P."/>
            <person name="Sproer C."/>
            <person name="Kralova S."/>
            <person name="Sedo O."/>
            <person name="Kristofova L."/>
            <person name="Vrbovska V."/>
            <person name="Fuzik T."/>
            <person name="Petras P."/>
            <person name="Zdrahal Z."/>
            <person name="Ruzickova V."/>
            <person name="Doskar J."/>
            <person name="Pantucek R."/>
        </authorList>
    </citation>
    <scope>NUCLEOTIDE SEQUENCE [LARGE SCALE GENOMIC DNA]</scope>
    <source>
        <strain evidence="3 4">03/115</strain>
        <plasmid evidence="3">pZKMB2</plasmid>
    </source>
</reference>
<gene>
    <name evidence="3" type="ORF">BHX94_12415</name>
</gene>
<proteinExistence type="predicted"/>
<accession>A0A327ZZH3</accession>
<organism evidence="3 4">
    <name type="scientific">Macrococcoides bohemicum</name>
    <dbReference type="NCBI Taxonomy" id="1903056"/>
    <lineage>
        <taxon>Bacteria</taxon>
        <taxon>Bacillati</taxon>
        <taxon>Bacillota</taxon>
        <taxon>Bacilli</taxon>
        <taxon>Bacillales</taxon>
        <taxon>Staphylococcaceae</taxon>
        <taxon>Macrococcoides</taxon>
    </lineage>
</organism>
<dbReference type="Proteomes" id="UP000249579">
    <property type="component" value="Plasmid pZKMB2"/>
</dbReference>
<dbReference type="OrthoDB" id="9890804at2"/>
<feature type="region of interest" description="Disordered" evidence="2">
    <location>
        <begin position="616"/>
        <end position="640"/>
    </location>
</feature>
<feature type="coiled-coil region" evidence="1">
    <location>
        <begin position="546"/>
        <end position="592"/>
    </location>
</feature>
<geneLocation type="plasmid" evidence="4">
    <name>pzkmb2</name>
</geneLocation>
<evidence type="ECO:0000313" key="3">
    <source>
        <dbReference type="EMBL" id="RAK47655.1"/>
    </source>
</evidence>
<protein>
    <submittedName>
        <fullName evidence="3">Uncharacterized protein</fullName>
    </submittedName>
</protein>
<evidence type="ECO:0000256" key="2">
    <source>
        <dbReference type="SAM" id="MobiDB-lite"/>
    </source>
</evidence>
<comment type="caution">
    <text evidence="3">The sequence shown here is derived from an EMBL/GenBank/DDBJ whole genome shotgun (WGS) entry which is preliminary data.</text>
</comment>
<dbReference type="AlphaFoldDB" id="A0A327ZZH3"/>
<evidence type="ECO:0000313" key="4">
    <source>
        <dbReference type="Proteomes" id="UP000249579"/>
    </source>
</evidence>
<keyword evidence="1" id="KW-0175">Coiled coil</keyword>
<feature type="compositionally biased region" description="Basic and acidic residues" evidence="2">
    <location>
        <begin position="616"/>
        <end position="628"/>
    </location>
</feature>
<evidence type="ECO:0000256" key="1">
    <source>
        <dbReference type="SAM" id="Coils"/>
    </source>
</evidence>
<name>A0A327ZZH3_9STAP</name>
<keyword evidence="3" id="KW-0614">Plasmid</keyword>
<dbReference type="RefSeq" id="WP_111744454.1">
    <property type="nucleotide sequence ID" value="NZ_CM009973.1"/>
</dbReference>
<sequence length="717" mass="84022">MIRELAEEKEKSYPLDISIVDYDDTTISSFEMPQYLINKNTKTSIFEIIKMEMIKDKDIDEKNVSQEYIDAYKQTLEESNNYDVAKNNEVKSGSLKKTSIFSKLRRKKNSEVEEETTPIDDEELDQVKEDSLDEVAGNRDAENIMKATEVVSINGENEINPDEEPANHDEVVDLTDSQDRILATEEKEHKEVSDNNENQLADSVTNAENQLSDNNKTNEDTVTFTVKEQETEEPNINSHNAELKLRDIEKEHNEQFDSNEILKLKEERIEPQKFTEDVKEPEEKNEQYYLNTREKQKANFHNEELNIIENELIEFIINEETKLSKELETFYNENKPNYQDYLEQLIEIERPVFDEKINLIDQQLSDEIEMILKSDDEQYKLNRAIKQKQLNNDKDTRLFEERSKFKETANILESRAKQKAEDEIKLLVEEKRVQGIKDIKSNVLRMKAERLKALSWALFDYDKETYKALLEIQDQIAQDIKDRKRLDSEIEANKVLQQKLSLEEEKTKLEIKKSEEAIHYSKQVESEKAISDNELKKARALEENSKHELEIKAKDIELRKIQAKEDENRLKEEDIQLRRKELENRNKEDENIAKLIKYNNINHLFPQNNNLQEVKEETRTEGVPESEVKPQAVYKNNEIPQPSKSLGKILTALVITGAIAIPGYFYADSQGLLDDKQEVNKAETKDQYKSYIEKEDYVNAINEKPSKAKEIKKNAFR</sequence>